<evidence type="ECO:0000256" key="1">
    <source>
        <dbReference type="ARBA" id="ARBA00000582"/>
    </source>
</evidence>
<comment type="similarity">
    <text evidence="10">Belongs to the adenylate kinase family. AK6 subfamily.</text>
</comment>
<dbReference type="InParanoid" id="B3MCT3"/>
<keyword evidence="6 10" id="KW-0547">Nucleotide-binding</keyword>
<dbReference type="GO" id="GO:0016887">
    <property type="term" value="F:ATP hydrolysis activity"/>
    <property type="evidence" value="ECO:0007669"/>
    <property type="project" value="UniProtKB-UniRule"/>
</dbReference>
<dbReference type="InterPro" id="IPR027417">
    <property type="entry name" value="P-loop_NTPase"/>
</dbReference>
<protein>
    <recommendedName>
        <fullName evidence="10">Adenylate kinase isoenzyme 6 homolog</fullName>
        <shortName evidence="10">AK6</shortName>
        <ecNumber evidence="10">2.7.4.3</ecNumber>
    </recommendedName>
    <alternativeName>
        <fullName evidence="10">Dual activity adenylate kinase/ATPase</fullName>
        <shortName evidence="10">AK/ATPase</shortName>
    </alternativeName>
</protein>
<dbReference type="EMBL" id="CH902619">
    <property type="protein sequence ID" value="EDV37335.2"/>
    <property type="molecule type" value="Genomic_DNA"/>
</dbReference>
<keyword evidence="2 10" id="KW-0963">Cytoplasm</keyword>
<evidence type="ECO:0000256" key="5">
    <source>
        <dbReference type="ARBA" id="ARBA00022679"/>
    </source>
</evidence>
<evidence type="ECO:0000256" key="6">
    <source>
        <dbReference type="ARBA" id="ARBA00022741"/>
    </source>
</evidence>
<dbReference type="Proteomes" id="UP000007801">
    <property type="component" value="Unassembled WGS sequence"/>
</dbReference>
<keyword evidence="7 10" id="KW-0418">Kinase</keyword>
<dbReference type="SUPFAM" id="SSF52540">
    <property type="entry name" value="P-loop containing nucleoside triphosphate hydrolases"/>
    <property type="match status" value="1"/>
</dbReference>
<comment type="subunit">
    <text evidence="10">Monomer and homodimer. Interacts with small ribosomal subunit protein uS11. Not a structural component of 43S pre-ribosomes, but transiently interacts with them by binding to uS11.</text>
</comment>
<accession>B3MCT3</accession>
<dbReference type="GO" id="GO:0005524">
    <property type="term" value="F:ATP binding"/>
    <property type="evidence" value="ECO:0007669"/>
    <property type="project" value="UniProtKB-KW"/>
</dbReference>
<evidence type="ECO:0000256" key="7">
    <source>
        <dbReference type="ARBA" id="ARBA00022777"/>
    </source>
</evidence>
<dbReference type="HOGENOM" id="CLU_079096_3_1_1"/>
<evidence type="ECO:0000256" key="9">
    <source>
        <dbReference type="ARBA" id="ARBA00023242"/>
    </source>
</evidence>
<name>B3MCT3_DROAN</name>
<feature type="binding site" evidence="10">
    <location>
        <position position="22"/>
    </location>
    <ligand>
        <name>ATP</name>
        <dbReference type="ChEBI" id="CHEBI:30616"/>
    </ligand>
</feature>
<feature type="binding site" evidence="10">
    <location>
        <position position="118"/>
    </location>
    <ligand>
        <name>ATP</name>
        <dbReference type="ChEBI" id="CHEBI:30616"/>
    </ligand>
</feature>
<feature type="binding site" evidence="10">
    <location>
        <position position="25"/>
    </location>
    <ligand>
        <name>ATP</name>
        <dbReference type="ChEBI" id="CHEBI:30616"/>
    </ligand>
</feature>
<organism evidence="11 12">
    <name type="scientific">Drosophila ananassae</name>
    <name type="common">Fruit fly</name>
    <dbReference type="NCBI Taxonomy" id="7217"/>
    <lineage>
        <taxon>Eukaryota</taxon>
        <taxon>Metazoa</taxon>
        <taxon>Ecdysozoa</taxon>
        <taxon>Arthropoda</taxon>
        <taxon>Hexapoda</taxon>
        <taxon>Insecta</taxon>
        <taxon>Pterygota</taxon>
        <taxon>Neoptera</taxon>
        <taxon>Endopterygota</taxon>
        <taxon>Diptera</taxon>
        <taxon>Brachycera</taxon>
        <taxon>Muscomorpha</taxon>
        <taxon>Ephydroidea</taxon>
        <taxon>Drosophilidae</taxon>
        <taxon>Drosophila</taxon>
        <taxon>Sophophora</taxon>
    </lineage>
</organism>
<dbReference type="OrthoDB" id="10251185at2759"/>
<dbReference type="PANTHER" id="PTHR12595">
    <property type="entry name" value="POS9-ACTIVATING FACTOR FAP7-RELATED"/>
    <property type="match status" value="1"/>
</dbReference>
<keyword evidence="8 10" id="KW-0067">ATP-binding</keyword>
<dbReference type="GO" id="GO:0006364">
    <property type="term" value="P:rRNA processing"/>
    <property type="evidence" value="ECO:0007669"/>
    <property type="project" value="UniProtKB-KW"/>
</dbReference>
<keyword evidence="5 10" id="KW-0808">Transferase</keyword>
<dbReference type="AlphaFoldDB" id="B3MCT3"/>
<sequence length="178" mass="20922">MSKMTERSEDAKPNILITGTPGAGKSYLCERLSAQLKFDWLDCSKIAKDNNFIEEYDDEYDCPILDEDKLMDHLEPIMAKGGNIVEYHGCDFFPERWFQAVFVVTCPNTTLYDRLKERKYNEKKLTSNIECEIFGTILEEAKDSYKEDKVFVLRGETRQDADKSLKTVKNWYRTWKRK</sequence>
<dbReference type="HAMAP" id="MF_00039">
    <property type="entry name" value="Adenylate_kinase_AK6"/>
    <property type="match status" value="1"/>
</dbReference>
<dbReference type="FunCoup" id="B3MCT3">
    <property type="interactions" value="1968"/>
</dbReference>
<dbReference type="PANTHER" id="PTHR12595:SF0">
    <property type="entry name" value="ADENYLATE KINASE ISOENZYME 6"/>
    <property type="match status" value="1"/>
</dbReference>
<dbReference type="FunFam" id="3.40.50.300:FF:000372">
    <property type="entry name" value="Adenylate kinase isoenzyme 6 homolog"/>
    <property type="match status" value="1"/>
</dbReference>
<dbReference type="GO" id="GO:0005634">
    <property type="term" value="C:nucleus"/>
    <property type="evidence" value="ECO:0007669"/>
    <property type="project" value="UniProtKB-SubCell"/>
</dbReference>
<evidence type="ECO:0000313" key="12">
    <source>
        <dbReference type="Proteomes" id="UP000007801"/>
    </source>
</evidence>
<comment type="function">
    <text evidence="10">Broad-specificity nucleoside monophosphate (NMP) kinase that catalyzes the reversible transfer of the terminal phosphate group between nucleoside triphosphates and monophosphates. Has also ATPase activity. Involved in the late cytoplasmic maturation steps of the 40S ribosomal particles, specifically 18S rRNA maturation. While NMP activity is not required for ribosome maturation, ATPase activity is. Associates transiently with small ribosomal subunit protein uS11. ATP hydrolysis breaks the interaction with uS11. May temporarily remove uS11 from the ribosome to enable a conformational change of the ribosomal RNA that is needed for the final maturation step of the small ribosomal subunit. Its NMP activity may have a role in nuclear energy homeostasis.</text>
</comment>
<dbReference type="CTD" id="102157402"/>
<proteinExistence type="inferred from homology"/>
<comment type="caution">
    <text evidence="10">Lacks conserved residue(s) required for the propagation of feature annotation.</text>
</comment>
<feature type="binding site" evidence="10">
    <location>
        <position position="26"/>
    </location>
    <ligand>
        <name>ATP</name>
        <dbReference type="ChEBI" id="CHEBI:30616"/>
    </ligand>
</feature>
<evidence type="ECO:0000256" key="3">
    <source>
        <dbReference type="ARBA" id="ARBA00022517"/>
    </source>
</evidence>
<keyword evidence="9 10" id="KW-0539">Nucleus</keyword>
<dbReference type="Gene3D" id="3.40.50.300">
    <property type="entry name" value="P-loop containing nucleotide triphosphate hydrolases"/>
    <property type="match status" value="1"/>
</dbReference>
<dbReference type="GeneID" id="6494334"/>
<comment type="catalytic activity">
    <reaction evidence="10">
        <text>ATP + H2O = ADP + phosphate + H(+)</text>
        <dbReference type="Rhea" id="RHEA:13065"/>
        <dbReference type="ChEBI" id="CHEBI:15377"/>
        <dbReference type="ChEBI" id="CHEBI:15378"/>
        <dbReference type="ChEBI" id="CHEBI:30616"/>
        <dbReference type="ChEBI" id="CHEBI:43474"/>
        <dbReference type="ChEBI" id="CHEBI:456216"/>
    </reaction>
</comment>
<dbReference type="InterPro" id="IPR020618">
    <property type="entry name" value="Adenyl_kinase_AK6"/>
</dbReference>
<evidence type="ECO:0000256" key="2">
    <source>
        <dbReference type="ARBA" id="ARBA00022490"/>
    </source>
</evidence>
<dbReference type="GO" id="GO:0005737">
    <property type="term" value="C:cytoplasm"/>
    <property type="evidence" value="ECO:0007669"/>
    <property type="project" value="UniProtKB-SubCell"/>
</dbReference>
<evidence type="ECO:0000313" key="11">
    <source>
        <dbReference type="EMBL" id="EDV37335.2"/>
    </source>
</evidence>
<dbReference type="KEGG" id="dan:6494334"/>
<evidence type="ECO:0000256" key="8">
    <source>
        <dbReference type="ARBA" id="ARBA00022840"/>
    </source>
</evidence>
<evidence type="ECO:0000256" key="4">
    <source>
        <dbReference type="ARBA" id="ARBA00022552"/>
    </source>
</evidence>
<keyword evidence="4 10" id="KW-0698">rRNA processing</keyword>
<feature type="region of interest" description="LID" evidence="10">
    <location>
        <begin position="117"/>
        <end position="127"/>
    </location>
</feature>
<evidence type="ECO:0000256" key="10">
    <source>
        <dbReference type="HAMAP-Rule" id="MF_03173"/>
    </source>
</evidence>
<feature type="binding site" evidence="10">
    <location>
        <position position="27"/>
    </location>
    <ligand>
        <name>ATP</name>
        <dbReference type="ChEBI" id="CHEBI:30616"/>
    </ligand>
</feature>
<feature type="region of interest" description="NMPbind" evidence="10">
    <location>
        <begin position="42"/>
        <end position="65"/>
    </location>
</feature>
<comment type="subcellular location">
    <subcellularLocation>
        <location evidence="10">Cytoplasm</location>
    </subcellularLocation>
    <subcellularLocation>
        <location evidence="10">Nucleus</location>
    </subcellularLocation>
</comment>
<keyword evidence="12" id="KW-1185">Reference proteome</keyword>
<dbReference type="GO" id="GO:0004017">
    <property type="term" value="F:AMP kinase activity"/>
    <property type="evidence" value="ECO:0007669"/>
    <property type="project" value="UniProtKB-UniRule"/>
</dbReference>
<dbReference type="STRING" id="7217.B3MCT3"/>
<gene>
    <name evidence="11" type="primary">Dana\GF11470</name>
    <name evidence="11" type="synonym">dana_GLEANR_11525</name>
    <name evidence="11" type="ORF">GF11470</name>
</gene>
<keyword evidence="3 10" id="KW-0690">Ribosome biogenesis</keyword>
<feature type="binding site" evidence="10">
    <location>
        <position position="24"/>
    </location>
    <ligand>
        <name>ATP</name>
        <dbReference type="ChEBI" id="CHEBI:30616"/>
    </ligand>
</feature>
<reference evidence="11 12" key="1">
    <citation type="journal article" date="2007" name="Nature">
        <title>Evolution of genes and genomes on the Drosophila phylogeny.</title>
        <authorList>
            <consortium name="Drosophila 12 Genomes Consortium"/>
            <person name="Clark A.G."/>
            <person name="Eisen M.B."/>
            <person name="Smith D.R."/>
            <person name="Bergman C.M."/>
            <person name="Oliver B."/>
            <person name="Markow T.A."/>
            <person name="Kaufman T.C."/>
            <person name="Kellis M."/>
            <person name="Gelbart W."/>
            <person name="Iyer V.N."/>
            <person name="Pollard D.A."/>
            <person name="Sackton T.B."/>
            <person name="Larracuente A.M."/>
            <person name="Singh N.D."/>
            <person name="Abad J.P."/>
            <person name="Abt D.N."/>
            <person name="Adryan B."/>
            <person name="Aguade M."/>
            <person name="Akashi H."/>
            <person name="Anderson W.W."/>
            <person name="Aquadro C.F."/>
            <person name="Ardell D.H."/>
            <person name="Arguello R."/>
            <person name="Artieri C.G."/>
            <person name="Barbash D.A."/>
            <person name="Barker D."/>
            <person name="Barsanti P."/>
            <person name="Batterham P."/>
            <person name="Batzoglou S."/>
            <person name="Begun D."/>
            <person name="Bhutkar A."/>
            <person name="Blanco E."/>
            <person name="Bosak S.A."/>
            <person name="Bradley R.K."/>
            <person name="Brand A.D."/>
            <person name="Brent M.R."/>
            <person name="Brooks A.N."/>
            <person name="Brown R.H."/>
            <person name="Butlin R.K."/>
            <person name="Caggese C."/>
            <person name="Calvi B.R."/>
            <person name="Bernardo de Carvalho A."/>
            <person name="Caspi A."/>
            <person name="Castrezana S."/>
            <person name="Celniker S.E."/>
            <person name="Chang J.L."/>
            <person name="Chapple C."/>
            <person name="Chatterji S."/>
            <person name="Chinwalla A."/>
            <person name="Civetta A."/>
            <person name="Clifton S.W."/>
            <person name="Comeron J.M."/>
            <person name="Costello J.C."/>
            <person name="Coyne J.A."/>
            <person name="Daub J."/>
            <person name="David R.G."/>
            <person name="Delcher A.L."/>
            <person name="Delehaunty K."/>
            <person name="Do C.B."/>
            <person name="Ebling H."/>
            <person name="Edwards K."/>
            <person name="Eickbush T."/>
            <person name="Evans J.D."/>
            <person name="Filipski A."/>
            <person name="Findeiss S."/>
            <person name="Freyhult E."/>
            <person name="Fulton L."/>
            <person name="Fulton R."/>
            <person name="Garcia A.C."/>
            <person name="Gardiner A."/>
            <person name="Garfield D.A."/>
            <person name="Garvin B.E."/>
            <person name="Gibson G."/>
            <person name="Gilbert D."/>
            <person name="Gnerre S."/>
            <person name="Godfrey J."/>
            <person name="Good R."/>
            <person name="Gotea V."/>
            <person name="Gravely B."/>
            <person name="Greenberg A.J."/>
            <person name="Griffiths-Jones S."/>
            <person name="Gross S."/>
            <person name="Guigo R."/>
            <person name="Gustafson E.A."/>
            <person name="Haerty W."/>
            <person name="Hahn M.W."/>
            <person name="Halligan D.L."/>
            <person name="Halpern A.L."/>
            <person name="Halter G.M."/>
            <person name="Han M.V."/>
            <person name="Heger A."/>
            <person name="Hillier L."/>
            <person name="Hinrichs A.S."/>
            <person name="Holmes I."/>
            <person name="Hoskins R.A."/>
            <person name="Hubisz M.J."/>
            <person name="Hultmark D."/>
            <person name="Huntley M.A."/>
            <person name="Jaffe D.B."/>
            <person name="Jagadeeshan S."/>
            <person name="Jeck W.R."/>
            <person name="Johnson J."/>
            <person name="Jones C.D."/>
            <person name="Jordan W.C."/>
            <person name="Karpen G.H."/>
            <person name="Kataoka E."/>
            <person name="Keightley P.D."/>
            <person name="Kheradpour P."/>
            <person name="Kirkness E.F."/>
            <person name="Koerich L.B."/>
            <person name="Kristiansen K."/>
            <person name="Kudrna D."/>
            <person name="Kulathinal R.J."/>
            <person name="Kumar S."/>
            <person name="Kwok R."/>
            <person name="Lander E."/>
            <person name="Langley C.H."/>
            <person name="Lapoint R."/>
            <person name="Lazzaro B.P."/>
            <person name="Lee S.J."/>
            <person name="Levesque L."/>
            <person name="Li R."/>
            <person name="Lin C.F."/>
            <person name="Lin M.F."/>
            <person name="Lindblad-Toh K."/>
            <person name="Llopart A."/>
            <person name="Long M."/>
            <person name="Low L."/>
            <person name="Lozovsky E."/>
            <person name="Lu J."/>
            <person name="Luo M."/>
            <person name="Machado C.A."/>
            <person name="Makalowski W."/>
            <person name="Marzo M."/>
            <person name="Matsuda M."/>
            <person name="Matzkin L."/>
            <person name="McAllister B."/>
            <person name="McBride C.S."/>
            <person name="McKernan B."/>
            <person name="McKernan K."/>
            <person name="Mendez-Lago M."/>
            <person name="Minx P."/>
            <person name="Mollenhauer M.U."/>
            <person name="Montooth K."/>
            <person name="Mount S.M."/>
            <person name="Mu X."/>
            <person name="Myers E."/>
            <person name="Negre B."/>
            <person name="Newfeld S."/>
            <person name="Nielsen R."/>
            <person name="Noor M.A."/>
            <person name="O'Grady P."/>
            <person name="Pachter L."/>
            <person name="Papaceit M."/>
            <person name="Parisi M.J."/>
            <person name="Parisi M."/>
            <person name="Parts L."/>
            <person name="Pedersen J.S."/>
            <person name="Pesole G."/>
            <person name="Phillippy A.M."/>
            <person name="Ponting C.P."/>
            <person name="Pop M."/>
            <person name="Porcelli D."/>
            <person name="Powell J.R."/>
            <person name="Prohaska S."/>
            <person name="Pruitt K."/>
            <person name="Puig M."/>
            <person name="Quesneville H."/>
            <person name="Ram K.R."/>
            <person name="Rand D."/>
            <person name="Rasmussen M.D."/>
            <person name="Reed L.K."/>
            <person name="Reenan R."/>
            <person name="Reily A."/>
            <person name="Remington K.A."/>
            <person name="Rieger T.T."/>
            <person name="Ritchie M.G."/>
            <person name="Robin C."/>
            <person name="Rogers Y.H."/>
            <person name="Rohde C."/>
            <person name="Rozas J."/>
            <person name="Rubenfield M.J."/>
            <person name="Ruiz A."/>
            <person name="Russo S."/>
            <person name="Salzberg S.L."/>
            <person name="Sanchez-Gracia A."/>
            <person name="Saranga D.J."/>
            <person name="Sato H."/>
            <person name="Schaeffer S.W."/>
            <person name="Schatz M.C."/>
            <person name="Schlenke T."/>
            <person name="Schwartz R."/>
            <person name="Segarra C."/>
            <person name="Singh R.S."/>
            <person name="Sirot L."/>
            <person name="Sirota M."/>
            <person name="Sisneros N.B."/>
            <person name="Smith C.D."/>
            <person name="Smith T.F."/>
            <person name="Spieth J."/>
            <person name="Stage D.E."/>
            <person name="Stark A."/>
            <person name="Stephan W."/>
            <person name="Strausberg R.L."/>
            <person name="Strempel S."/>
            <person name="Sturgill D."/>
            <person name="Sutton G."/>
            <person name="Sutton G.G."/>
            <person name="Tao W."/>
            <person name="Teichmann S."/>
            <person name="Tobari Y.N."/>
            <person name="Tomimura Y."/>
            <person name="Tsolas J.M."/>
            <person name="Valente V.L."/>
            <person name="Venter E."/>
            <person name="Venter J.C."/>
            <person name="Vicario S."/>
            <person name="Vieira F.G."/>
            <person name="Vilella A.J."/>
            <person name="Villasante A."/>
            <person name="Walenz B."/>
            <person name="Wang J."/>
            <person name="Wasserman M."/>
            <person name="Watts T."/>
            <person name="Wilson D."/>
            <person name="Wilson R.K."/>
            <person name="Wing R.A."/>
            <person name="Wolfner M.F."/>
            <person name="Wong A."/>
            <person name="Wong G.K."/>
            <person name="Wu C.I."/>
            <person name="Wu G."/>
            <person name="Yamamoto D."/>
            <person name="Yang H.P."/>
            <person name="Yang S.P."/>
            <person name="Yorke J.A."/>
            <person name="Yoshida K."/>
            <person name="Zdobnov E."/>
            <person name="Zhang P."/>
            <person name="Zhang Y."/>
            <person name="Zimin A.V."/>
            <person name="Baldwin J."/>
            <person name="Abdouelleil A."/>
            <person name="Abdulkadir J."/>
            <person name="Abebe A."/>
            <person name="Abera B."/>
            <person name="Abreu J."/>
            <person name="Acer S.C."/>
            <person name="Aftuck L."/>
            <person name="Alexander A."/>
            <person name="An P."/>
            <person name="Anderson E."/>
            <person name="Anderson S."/>
            <person name="Arachi H."/>
            <person name="Azer M."/>
            <person name="Bachantsang P."/>
            <person name="Barry A."/>
            <person name="Bayul T."/>
            <person name="Berlin A."/>
            <person name="Bessette D."/>
            <person name="Bloom T."/>
            <person name="Blye J."/>
            <person name="Boguslavskiy L."/>
            <person name="Bonnet C."/>
            <person name="Boukhgalter B."/>
            <person name="Bourzgui I."/>
            <person name="Brown A."/>
            <person name="Cahill P."/>
            <person name="Channer S."/>
            <person name="Cheshatsang Y."/>
            <person name="Chuda L."/>
            <person name="Citroen M."/>
            <person name="Collymore A."/>
            <person name="Cooke P."/>
            <person name="Costello M."/>
            <person name="D'Aco K."/>
            <person name="Daza R."/>
            <person name="De Haan G."/>
            <person name="DeGray S."/>
            <person name="DeMaso C."/>
            <person name="Dhargay N."/>
            <person name="Dooley K."/>
            <person name="Dooley E."/>
            <person name="Doricent M."/>
            <person name="Dorje P."/>
            <person name="Dorjee K."/>
            <person name="Dupes A."/>
            <person name="Elong R."/>
            <person name="Falk J."/>
            <person name="Farina A."/>
            <person name="Faro S."/>
            <person name="Ferguson D."/>
            <person name="Fisher S."/>
            <person name="Foley C.D."/>
            <person name="Franke A."/>
            <person name="Friedrich D."/>
            <person name="Gadbois L."/>
            <person name="Gearin G."/>
            <person name="Gearin C.R."/>
            <person name="Giannoukos G."/>
            <person name="Goode T."/>
            <person name="Graham J."/>
            <person name="Grandbois E."/>
            <person name="Grewal S."/>
            <person name="Gyaltsen K."/>
            <person name="Hafez N."/>
            <person name="Hagos B."/>
            <person name="Hall J."/>
            <person name="Henson C."/>
            <person name="Hollinger A."/>
            <person name="Honan T."/>
            <person name="Huard M.D."/>
            <person name="Hughes L."/>
            <person name="Hurhula B."/>
            <person name="Husby M.E."/>
            <person name="Kamat A."/>
            <person name="Kanga B."/>
            <person name="Kashin S."/>
            <person name="Khazanovich D."/>
            <person name="Kisner P."/>
            <person name="Lance K."/>
            <person name="Lara M."/>
            <person name="Lee W."/>
            <person name="Lennon N."/>
            <person name="Letendre F."/>
            <person name="LeVine R."/>
            <person name="Lipovsky A."/>
            <person name="Liu X."/>
            <person name="Liu J."/>
            <person name="Liu S."/>
            <person name="Lokyitsang T."/>
            <person name="Lokyitsang Y."/>
            <person name="Lubonja R."/>
            <person name="Lui A."/>
            <person name="MacDonald P."/>
            <person name="Magnisalis V."/>
            <person name="Maru K."/>
            <person name="Matthews C."/>
            <person name="McCusker W."/>
            <person name="McDonough S."/>
            <person name="Mehta T."/>
            <person name="Meldrim J."/>
            <person name="Meneus L."/>
            <person name="Mihai O."/>
            <person name="Mihalev A."/>
            <person name="Mihova T."/>
            <person name="Mittelman R."/>
            <person name="Mlenga V."/>
            <person name="Montmayeur A."/>
            <person name="Mulrain L."/>
            <person name="Navidi A."/>
            <person name="Naylor J."/>
            <person name="Negash T."/>
            <person name="Nguyen T."/>
            <person name="Nguyen N."/>
            <person name="Nicol R."/>
            <person name="Norbu C."/>
            <person name="Norbu N."/>
            <person name="Novod N."/>
            <person name="O'Neill B."/>
            <person name="Osman S."/>
            <person name="Markiewicz E."/>
            <person name="Oyono O.L."/>
            <person name="Patti C."/>
            <person name="Phunkhang P."/>
            <person name="Pierre F."/>
            <person name="Priest M."/>
            <person name="Raghuraman S."/>
            <person name="Rege F."/>
            <person name="Reyes R."/>
            <person name="Rise C."/>
            <person name="Rogov P."/>
            <person name="Ross K."/>
            <person name="Ryan E."/>
            <person name="Settipalli S."/>
            <person name="Shea T."/>
            <person name="Sherpa N."/>
            <person name="Shi L."/>
            <person name="Shih D."/>
            <person name="Sparrow T."/>
            <person name="Spaulding J."/>
            <person name="Stalker J."/>
            <person name="Stange-Thomann N."/>
            <person name="Stavropoulos S."/>
            <person name="Stone C."/>
            <person name="Strader C."/>
            <person name="Tesfaye S."/>
            <person name="Thomson T."/>
            <person name="Thoulutsang Y."/>
            <person name="Thoulutsang D."/>
            <person name="Topham K."/>
            <person name="Topping I."/>
            <person name="Tsamla T."/>
            <person name="Vassiliev H."/>
            <person name="Vo A."/>
            <person name="Wangchuk T."/>
            <person name="Wangdi T."/>
            <person name="Weiand M."/>
            <person name="Wilkinson J."/>
            <person name="Wilson A."/>
            <person name="Yadav S."/>
            <person name="Young G."/>
            <person name="Yu Q."/>
            <person name="Zembek L."/>
            <person name="Zhong D."/>
            <person name="Zimmer A."/>
            <person name="Zwirko Z."/>
            <person name="Jaffe D.B."/>
            <person name="Alvarez P."/>
            <person name="Brockman W."/>
            <person name="Butler J."/>
            <person name="Chin C."/>
            <person name="Gnerre S."/>
            <person name="Grabherr M."/>
            <person name="Kleber M."/>
            <person name="Mauceli E."/>
            <person name="MacCallum I."/>
        </authorList>
    </citation>
    <scope>NUCLEOTIDE SEQUENCE [LARGE SCALE GENOMIC DNA]</scope>
    <source>
        <strain evidence="12">Tucson 14024-0371.13</strain>
    </source>
</reference>
<dbReference type="Pfam" id="PF13238">
    <property type="entry name" value="AAA_18"/>
    <property type="match status" value="1"/>
</dbReference>
<comment type="catalytic activity">
    <reaction evidence="1 10">
        <text>AMP + ATP = 2 ADP</text>
        <dbReference type="Rhea" id="RHEA:12973"/>
        <dbReference type="ChEBI" id="CHEBI:30616"/>
        <dbReference type="ChEBI" id="CHEBI:456215"/>
        <dbReference type="ChEBI" id="CHEBI:456216"/>
        <dbReference type="EC" id="2.7.4.3"/>
    </reaction>
</comment>
<dbReference type="GO" id="GO:0042274">
    <property type="term" value="P:ribosomal small subunit biogenesis"/>
    <property type="evidence" value="ECO:0007669"/>
    <property type="project" value="UniProtKB-UniRule"/>
</dbReference>
<dbReference type="eggNOG" id="KOG3347">
    <property type="taxonomic scope" value="Eukaryota"/>
</dbReference>
<dbReference type="EC" id="2.7.4.3" evidence="10"/>